<feature type="glycosylation site" description="N-linked (GlcNAc...) (complex) asparagine" evidence="5">
    <location>
        <position position="84"/>
    </location>
</feature>
<name>A0AAD9R5J2_ACRCE</name>
<keyword evidence="7 12" id="KW-0479">Metal-binding</keyword>
<reference evidence="13" key="1">
    <citation type="journal article" date="2023" name="G3 (Bethesda)">
        <title>Whole genome assembly and annotation of the endangered Caribbean coral Acropora cervicornis.</title>
        <authorList>
            <person name="Selwyn J.D."/>
            <person name="Vollmer S.V."/>
        </authorList>
    </citation>
    <scope>NUCLEOTIDE SEQUENCE</scope>
    <source>
        <strain evidence="13">K2</strain>
    </source>
</reference>
<evidence type="ECO:0000256" key="6">
    <source>
        <dbReference type="PIRSR" id="PIRSR601548-2"/>
    </source>
</evidence>
<evidence type="ECO:0000313" key="14">
    <source>
        <dbReference type="Proteomes" id="UP001249851"/>
    </source>
</evidence>
<keyword evidence="2" id="KW-0732">Signal</keyword>
<dbReference type="AlphaFoldDB" id="A0AAD9R5J2"/>
<dbReference type="CDD" id="cd06461">
    <property type="entry name" value="M2_ACE"/>
    <property type="match status" value="1"/>
</dbReference>
<dbReference type="GO" id="GO:0016020">
    <property type="term" value="C:membrane"/>
    <property type="evidence" value="ECO:0007669"/>
    <property type="project" value="InterPro"/>
</dbReference>
<feature type="binding site" evidence="6">
    <location>
        <position position="521"/>
    </location>
    <ligand>
        <name>chloride</name>
        <dbReference type="ChEBI" id="CHEBI:17996"/>
        <label>1</label>
    </ligand>
</feature>
<gene>
    <name evidence="13" type="ORF">P5673_001099</name>
</gene>
<dbReference type="GO" id="GO:0006508">
    <property type="term" value="P:proteolysis"/>
    <property type="evidence" value="ECO:0007669"/>
    <property type="project" value="UniProtKB-KW"/>
</dbReference>
<dbReference type="Proteomes" id="UP001249851">
    <property type="component" value="Unassembled WGS sequence"/>
</dbReference>
<accession>A0AAD9R5J2</accession>
<feature type="binding site" evidence="9">
    <location>
        <position position="386"/>
    </location>
    <ligand>
        <name>Zn(2+)</name>
        <dbReference type="ChEBI" id="CHEBI:29105"/>
        <label>2</label>
        <note>catalytic</note>
    </ligand>
</feature>
<proteinExistence type="inferred from homology"/>
<feature type="active site" description="Proton acceptor 2" evidence="10">
    <location>
        <position position="383"/>
    </location>
</feature>
<dbReference type="EMBL" id="JARQWQ010000002">
    <property type="protein sequence ID" value="KAK2573447.1"/>
    <property type="molecule type" value="Genomic_DNA"/>
</dbReference>
<evidence type="ECO:0000256" key="5">
    <source>
        <dbReference type="PIRSR" id="PIRSR601548-10"/>
    </source>
</evidence>
<dbReference type="GO" id="GO:0008237">
    <property type="term" value="F:metallopeptidase activity"/>
    <property type="evidence" value="ECO:0007669"/>
    <property type="project" value="UniProtKB-KW"/>
</dbReference>
<dbReference type="GO" id="GO:0004180">
    <property type="term" value="F:carboxypeptidase activity"/>
    <property type="evidence" value="ECO:0007669"/>
    <property type="project" value="UniProtKB-KW"/>
</dbReference>
<dbReference type="PANTHER" id="PTHR10514">
    <property type="entry name" value="ANGIOTENSIN-CONVERTING ENZYME"/>
    <property type="match status" value="1"/>
</dbReference>
<evidence type="ECO:0000313" key="13">
    <source>
        <dbReference type="EMBL" id="KAK2573447.1"/>
    </source>
</evidence>
<dbReference type="GO" id="GO:0008241">
    <property type="term" value="F:peptidyl-dipeptidase activity"/>
    <property type="evidence" value="ECO:0007669"/>
    <property type="project" value="InterPro"/>
</dbReference>
<feature type="glycosylation site" description="N-linked (GlcNAc...) asparagine" evidence="5">
    <location>
        <position position="66"/>
    </location>
</feature>
<evidence type="ECO:0000256" key="2">
    <source>
        <dbReference type="ARBA" id="ARBA00022729"/>
    </source>
</evidence>
<dbReference type="PROSITE" id="PS52011">
    <property type="entry name" value="PEPTIDASE_M2"/>
    <property type="match status" value="1"/>
</dbReference>
<keyword evidence="4 5" id="KW-0325">Glycoprotein</keyword>
<keyword evidence="7 12" id="KW-0862">Zinc</keyword>
<evidence type="ECO:0000256" key="3">
    <source>
        <dbReference type="ARBA" id="ARBA00023157"/>
    </source>
</evidence>
<evidence type="ECO:0000256" key="12">
    <source>
        <dbReference type="RuleBase" id="RU361144"/>
    </source>
</evidence>
<dbReference type="SUPFAM" id="SSF55486">
    <property type="entry name" value="Metalloproteases ('zincins'), catalytic domain"/>
    <property type="match status" value="1"/>
</dbReference>
<dbReference type="EC" id="3.4.-.-" evidence="12"/>
<evidence type="ECO:0000256" key="10">
    <source>
        <dbReference type="PIRSR" id="PIRSR601548-9"/>
    </source>
</evidence>
<protein>
    <recommendedName>
        <fullName evidence="12">Angiotensin-converting enzyme</fullName>
        <ecNumber evidence="12">3.4.-.-</ecNumber>
    </recommendedName>
</protein>
<evidence type="ECO:0000256" key="7">
    <source>
        <dbReference type="PIRSR" id="PIRSR601548-3"/>
    </source>
</evidence>
<feature type="binding site" evidence="6">
    <location>
        <position position="221"/>
    </location>
    <ligand>
        <name>chloride</name>
        <dbReference type="ChEBI" id="CHEBI:17996"/>
        <label>1</label>
    </ligand>
</feature>
<evidence type="ECO:0000256" key="9">
    <source>
        <dbReference type="PIRSR" id="PIRSR601548-8"/>
    </source>
</evidence>
<feature type="disulfide bond" evidence="8">
    <location>
        <begin position="537"/>
        <end position="549"/>
    </location>
</feature>
<dbReference type="Pfam" id="PF01401">
    <property type="entry name" value="Peptidase_M2"/>
    <property type="match status" value="1"/>
</dbReference>
<evidence type="ECO:0000256" key="8">
    <source>
        <dbReference type="PIRSR" id="PIRSR601548-4"/>
    </source>
</evidence>
<organism evidence="13 14">
    <name type="scientific">Acropora cervicornis</name>
    <name type="common">Staghorn coral</name>
    <dbReference type="NCBI Taxonomy" id="6130"/>
    <lineage>
        <taxon>Eukaryota</taxon>
        <taxon>Metazoa</taxon>
        <taxon>Cnidaria</taxon>
        <taxon>Anthozoa</taxon>
        <taxon>Hexacorallia</taxon>
        <taxon>Scleractinia</taxon>
        <taxon>Astrocoeniina</taxon>
        <taxon>Acroporidae</taxon>
        <taxon>Acropora</taxon>
    </lineage>
</organism>
<evidence type="ECO:0000256" key="4">
    <source>
        <dbReference type="ARBA" id="ARBA00023180"/>
    </source>
</evidence>
<keyword evidence="12" id="KW-0482">Metalloprotease</keyword>
<evidence type="ECO:0000256" key="11">
    <source>
        <dbReference type="PROSITE-ProRule" id="PRU01355"/>
    </source>
</evidence>
<keyword evidence="14" id="KW-1185">Reference proteome</keyword>
<comment type="cofactor">
    <cofactor evidence="12">
        <name>Zn(2+)</name>
        <dbReference type="ChEBI" id="CHEBI:29105"/>
    </cofactor>
    <text evidence="12">Binds 1 zinc ion per subunit.</text>
</comment>
<dbReference type="PANTHER" id="PTHR10514:SF27">
    <property type="entry name" value="ANGIOTENSIN-CONVERTING ENZYME"/>
    <property type="match status" value="1"/>
</dbReference>
<dbReference type="InterPro" id="IPR001548">
    <property type="entry name" value="Peptidase_M2"/>
</dbReference>
<comment type="caution">
    <text evidence="11">Lacks conserved residue(s) required for the propagation of feature annotation.</text>
</comment>
<keyword evidence="3 8" id="KW-1015">Disulfide bond</keyword>
<comment type="similarity">
    <text evidence="1 11 12">Belongs to the peptidase M2 family.</text>
</comment>
<comment type="caution">
    <text evidence="13">The sequence shown here is derived from an EMBL/GenBank/DDBJ whole genome shotgun (WGS) entry which is preliminary data.</text>
</comment>
<keyword evidence="12" id="KW-0378">Hydrolase</keyword>
<dbReference type="GO" id="GO:0046872">
    <property type="term" value="F:metal ion binding"/>
    <property type="evidence" value="ECO:0007669"/>
    <property type="project" value="UniProtKB-KW"/>
</dbReference>
<feature type="binding site" evidence="7">
    <location>
        <position position="386"/>
    </location>
    <ligand>
        <name>Zn(2+)</name>
        <dbReference type="ChEBI" id="CHEBI:29105"/>
        <label>1</label>
        <note>catalytic</note>
    </ligand>
</feature>
<sequence>MLSLLSSNFYSFDVTMLSVVFCLTVFMKVVSPRSAATANEFLLEFNRRGPIERNKLELASWTYVGNVSSKEAILSLKTASWKYNRFLEEASNNASKFIGLQDVSEDIQRQIKFIRLSWTQKDASKRQRLDDIKLKMQAIYRTTRVYDPQTNRNMSLSPGLMNILSTPPNGFESLKRAWIGWRDAVGPKILPLFGEYVALANQGRAQDNNFSDYGAFLRGLYEVKNLRELRKTLWKDVQPLYKELHAYVRNQLSYHYPHSKGNFAIPANLLGSMWAESWVGIYSVVKPYKDKPDINVTKSMSENNYTIQEMFRVTESFFQSLGFEKLPQKFLQRSMIKKPGGRDVECHASAWDMFLEIQGSEKDVRIHQCTEVTQDWLVTTHREMAHVYYFLSFWDQPFMYRDSANPGFYDAVGDMMSLFASSPGHLVKMGLLKDYVEDEDTEINALMKLALDSIAFLPFGYQMDRWRWGVFQSKIKPSRYNTEWWKLTSRYQGIESPIKLRENDFDPGLKYLMADDKTYVRSFISTVLQFQFHKAACKAADFKGPLHQCSIYGSTAAGKKIRAMLQLGKRKPWPQALEILTNKRTMDVGPMKEYFWPLYLWLRKKRCSSKYSIGWSKNTGPNDDPCVEPTTLPDTEVGMTPPNTKATSKADAQYSRAAEKLTITVFAVLMCLNFQFNLVKSF</sequence>
<evidence type="ECO:0000256" key="1">
    <source>
        <dbReference type="ARBA" id="ARBA00008139"/>
    </source>
</evidence>
<keyword evidence="12" id="KW-0645">Protease</keyword>
<keyword evidence="12" id="KW-0121">Carboxypeptidase</keyword>
<reference evidence="13" key="2">
    <citation type="journal article" date="2023" name="Science">
        <title>Genomic signatures of disease resistance in endangered staghorn corals.</title>
        <authorList>
            <person name="Vollmer S.V."/>
            <person name="Selwyn J.D."/>
            <person name="Despard B.A."/>
            <person name="Roesel C.L."/>
        </authorList>
    </citation>
    <scope>NUCLEOTIDE SEQUENCE</scope>
    <source>
        <strain evidence="13">K2</strain>
    </source>
</reference>
<feature type="disulfide bond" evidence="8">
    <location>
        <begin position="346"/>
        <end position="369"/>
    </location>
</feature>
<dbReference type="PRINTS" id="PR00791">
    <property type="entry name" value="PEPDIPTASEA"/>
</dbReference>